<dbReference type="CDD" id="cd04280">
    <property type="entry name" value="ZnMc_astacin_like"/>
    <property type="match status" value="1"/>
</dbReference>
<dbReference type="InterPro" id="IPR034035">
    <property type="entry name" value="Astacin-like_dom"/>
</dbReference>
<dbReference type="PANTHER" id="PTHR10127">
    <property type="entry name" value="DISCOIDIN, CUB, EGF, LAMININ , AND ZINC METALLOPROTEASE DOMAIN CONTAINING"/>
    <property type="match status" value="1"/>
</dbReference>
<evidence type="ECO:0000259" key="8">
    <source>
        <dbReference type="PROSITE" id="PS51864"/>
    </source>
</evidence>
<keyword evidence="2 6" id="KW-0645">Protease</keyword>
<evidence type="ECO:0000256" key="3">
    <source>
        <dbReference type="ARBA" id="ARBA00022801"/>
    </source>
</evidence>
<feature type="domain" description="Peptidase M12A" evidence="8">
    <location>
        <begin position="101"/>
        <end position="304"/>
    </location>
</feature>
<keyword evidence="6" id="KW-0732">Signal</keyword>
<feature type="chain" id="PRO_5044970054" description="Metalloendopeptidase" evidence="6">
    <location>
        <begin position="19"/>
        <end position="386"/>
    </location>
</feature>
<feature type="binding site" evidence="5">
    <location>
        <position position="203"/>
    </location>
    <ligand>
        <name>Zn(2+)</name>
        <dbReference type="ChEBI" id="CHEBI:29105"/>
        <note>catalytic</note>
    </ligand>
</feature>
<feature type="signal peptide" evidence="6">
    <location>
        <begin position="1"/>
        <end position="18"/>
    </location>
</feature>
<evidence type="ECO:0000313" key="10">
    <source>
        <dbReference type="Proteomes" id="UP001642483"/>
    </source>
</evidence>
<organism evidence="9 10">
    <name type="scientific">Clavelina lepadiformis</name>
    <name type="common">Light-bulb sea squirt</name>
    <name type="synonym">Ascidia lepadiformis</name>
    <dbReference type="NCBI Taxonomy" id="159417"/>
    <lineage>
        <taxon>Eukaryota</taxon>
        <taxon>Metazoa</taxon>
        <taxon>Chordata</taxon>
        <taxon>Tunicata</taxon>
        <taxon>Ascidiacea</taxon>
        <taxon>Aplousobranchia</taxon>
        <taxon>Clavelinidae</taxon>
        <taxon>Clavelina</taxon>
    </lineage>
</organism>
<evidence type="ECO:0000256" key="5">
    <source>
        <dbReference type="PROSITE-ProRule" id="PRU01211"/>
    </source>
</evidence>
<dbReference type="InterPro" id="IPR006026">
    <property type="entry name" value="Peptidase_Metallo"/>
</dbReference>
<evidence type="ECO:0000256" key="1">
    <source>
        <dbReference type="ARBA" id="ARBA00002657"/>
    </source>
</evidence>
<evidence type="ECO:0000256" key="2">
    <source>
        <dbReference type="ARBA" id="ARBA00022670"/>
    </source>
</evidence>
<keyword evidence="6" id="KW-0482">Metalloprotease</keyword>
<comment type="caution">
    <text evidence="9">The sequence shown here is derived from an EMBL/GenBank/DDBJ whole genome shotgun (WGS) entry which is preliminary data.</text>
</comment>
<feature type="binding site" evidence="5">
    <location>
        <position position="213"/>
    </location>
    <ligand>
        <name>Zn(2+)</name>
        <dbReference type="ChEBI" id="CHEBI:29105"/>
        <note>catalytic</note>
    </ligand>
</feature>
<comment type="function">
    <text evidence="1">Metalloprotease.</text>
</comment>
<dbReference type="EC" id="3.4.24.-" evidence="6"/>
<dbReference type="SMART" id="SM00235">
    <property type="entry name" value="ZnMc"/>
    <property type="match status" value="1"/>
</dbReference>
<feature type="binding site" evidence="5">
    <location>
        <position position="207"/>
    </location>
    <ligand>
        <name>Zn(2+)</name>
        <dbReference type="ChEBI" id="CHEBI:29105"/>
        <note>catalytic</note>
    </ligand>
</feature>
<sequence>MLVTVFGLFVLVTNSCSGMSAARGSGIICAELMMQLNKSFSIEEVNICADKEIQYNCPPVQCNSDWCSFGSKKNNLCYCKCGDFGDIKLTNESENYLLQNSGMRSKTIEWKLSLWNNKKNDLNHVIPYAISPDIDDATKEEIYAAINDIEVNSCITFMLMQPEEQDYLHFVNKGRCHSYLGRKGGRQEISITFGCKTKGHILHLLMHALGFLHQHSRPDRDQYITIHWHNIAKDELHNFLMVREDKKKLTTPFDVQSIMHYDSYAYSKNGLPTITDKNGSLLATQSANLSDQDINQINAVYKCRELRGPDSICEDNLDDCETKARLCQCDINLSEMIDDCCASCHKHSDCCDQIPECTVLKSFCNRSVYLKRICPLSCNACQPDEI</sequence>
<accession>A0ABP0F4J8</accession>
<dbReference type="PRINTS" id="PR00480">
    <property type="entry name" value="ASTACIN"/>
</dbReference>
<evidence type="ECO:0000256" key="4">
    <source>
        <dbReference type="PROSITE-ProRule" id="PRU01005"/>
    </source>
</evidence>
<name>A0ABP0F4J8_CLALP</name>
<evidence type="ECO:0000313" key="9">
    <source>
        <dbReference type="EMBL" id="CAK8673761.1"/>
    </source>
</evidence>
<keyword evidence="10" id="KW-1185">Reference proteome</keyword>
<protein>
    <recommendedName>
        <fullName evidence="6">Metalloendopeptidase</fullName>
        <ecNumber evidence="6">3.4.24.-</ecNumber>
    </recommendedName>
</protein>
<dbReference type="InterPro" id="IPR024079">
    <property type="entry name" value="MetalloPept_cat_dom_sf"/>
</dbReference>
<feature type="domain" description="ShKT" evidence="7">
    <location>
        <begin position="350"/>
        <end position="381"/>
    </location>
</feature>
<dbReference type="EMBL" id="CAWYQH010000002">
    <property type="protein sequence ID" value="CAK8673761.1"/>
    <property type="molecule type" value="Genomic_DNA"/>
</dbReference>
<dbReference type="PROSITE" id="PS51670">
    <property type="entry name" value="SHKT"/>
    <property type="match status" value="1"/>
</dbReference>
<gene>
    <name evidence="9" type="ORF">CVLEPA_LOCUS3517</name>
</gene>
<dbReference type="Proteomes" id="UP001642483">
    <property type="component" value="Unassembled WGS sequence"/>
</dbReference>
<evidence type="ECO:0000256" key="6">
    <source>
        <dbReference type="RuleBase" id="RU361183"/>
    </source>
</evidence>
<dbReference type="SUPFAM" id="SSF55486">
    <property type="entry name" value="Metalloproteases ('zincins'), catalytic domain"/>
    <property type="match status" value="1"/>
</dbReference>
<dbReference type="PROSITE" id="PS51864">
    <property type="entry name" value="ASTACIN"/>
    <property type="match status" value="1"/>
</dbReference>
<keyword evidence="5 6" id="KW-0862">Zinc</keyword>
<keyword evidence="3 6" id="KW-0378">Hydrolase</keyword>
<dbReference type="Pfam" id="PF01400">
    <property type="entry name" value="Astacin"/>
    <property type="match status" value="1"/>
</dbReference>
<dbReference type="InterPro" id="IPR003582">
    <property type="entry name" value="ShKT_dom"/>
</dbReference>
<dbReference type="SMART" id="SM00254">
    <property type="entry name" value="ShKT"/>
    <property type="match status" value="1"/>
</dbReference>
<dbReference type="InterPro" id="IPR001506">
    <property type="entry name" value="Peptidase_M12A"/>
</dbReference>
<dbReference type="PANTHER" id="PTHR10127:SF901">
    <property type="entry name" value="METALLOENDOPEPTIDASE"/>
    <property type="match status" value="1"/>
</dbReference>
<comment type="caution">
    <text evidence="4">Lacks conserved residue(s) required for the propagation of feature annotation.</text>
</comment>
<dbReference type="Gene3D" id="3.40.390.10">
    <property type="entry name" value="Collagenase (Catalytic Domain)"/>
    <property type="match status" value="1"/>
</dbReference>
<comment type="cofactor">
    <cofactor evidence="5 6">
        <name>Zn(2+)</name>
        <dbReference type="ChEBI" id="CHEBI:29105"/>
    </cofactor>
    <text evidence="5 6">Binds 1 zinc ion per subunit.</text>
</comment>
<keyword evidence="5 6" id="KW-0479">Metal-binding</keyword>
<reference evidence="9 10" key="1">
    <citation type="submission" date="2024-02" db="EMBL/GenBank/DDBJ databases">
        <authorList>
            <person name="Daric V."/>
            <person name="Darras S."/>
        </authorList>
    </citation>
    <scope>NUCLEOTIDE SEQUENCE [LARGE SCALE GENOMIC DNA]</scope>
</reference>
<evidence type="ECO:0000259" key="7">
    <source>
        <dbReference type="PROSITE" id="PS51670"/>
    </source>
</evidence>
<proteinExistence type="predicted"/>